<feature type="compositionally biased region" description="Low complexity" evidence="1">
    <location>
        <begin position="208"/>
        <end position="218"/>
    </location>
</feature>
<proteinExistence type="predicted"/>
<evidence type="ECO:0000256" key="1">
    <source>
        <dbReference type="SAM" id="MobiDB-lite"/>
    </source>
</evidence>
<feature type="compositionally biased region" description="Basic residues" evidence="1">
    <location>
        <begin position="165"/>
        <end position="180"/>
    </location>
</feature>
<sequence length="228" mass="24757">MAMYPNATHGYMPFVKPAHKRQAAKRSKSEKDLKGKSVDATKTYKVTMRDRRGFTYTYIIQADATKSLPVLCESRVTAPNNASAPSTSAALLSNSLPNMRGSARFPVSTSRPESRSCASLAEGKEDLTKVDDGEKKGLFNSLLQFIKKRTSSKSSSKATASIPSKSKRKAKPLPQRKRQRTVSAMSNLDPILESPEEDNVEDTDSYSHDSTTSSGSESESGDGHGSCP</sequence>
<feature type="region of interest" description="Disordered" evidence="1">
    <location>
        <begin position="150"/>
        <end position="228"/>
    </location>
</feature>
<gene>
    <name evidence="2" type="ORF">V1264_007250</name>
</gene>
<protein>
    <submittedName>
        <fullName evidence="2">Uncharacterized protein</fullName>
    </submittedName>
</protein>
<feature type="compositionally biased region" description="Basic and acidic residues" evidence="1">
    <location>
        <begin position="27"/>
        <end position="36"/>
    </location>
</feature>
<reference evidence="2 3" key="1">
    <citation type="submission" date="2024-02" db="EMBL/GenBank/DDBJ databases">
        <title>Chromosome-scale genome assembly of the rough periwinkle Littorina saxatilis.</title>
        <authorList>
            <person name="De Jode A."/>
            <person name="Faria R."/>
            <person name="Formenti G."/>
            <person name="Sims Y."/>
            <person name="Smith T.P."/>
            <person name="Tracey A."/>
            <person name="Wood J.M.D."/>
            <person name="Zagrodzka Z.B."/>
            <person name="Johannesson K."/>
            <person name="Butlin R.K."/>
            <person name="Leder E.H."/>
        </authorList>
    </citation>
    <scope>NUCLEOTIDE SEQUENCE [LARGE SCALE GENOMIC DNA]</scope>
    <source>
        <strain evidence="2">Snail1</strain>
        <tissue evidence="2">Muscle</tissue>
    </source>
</reference>
<feature type="compositionally biased region" description="Acidic residues" evidence="1">
    <location>
        <begin position="194"/>
        <end position="204"/>
    </location>
</feature>
<accession>A0AAN9G4E2</accession>
<dbReference type="Proteomes" id="UP001374579">
    <property type="component" value="Unassembled WGS sequence"/>
</dbReference>
<dbReference type="AlphaFoldDB" id="A0AAN9G4E2"/>
<feature type="compositionally biased region" description="Basic residues" evidence="1">
    <location>
        <begin position="17"/>
        <end position="26"/>
    </location>
</feature>
<feature type="compositionally biased region" description="Low complexity" evidence="1">
    <location>
        <begin position="152"/>
        <end position="164"/>
    </location>
</feature>
<name>A0AAN9G4E2_9CAEN</name>
<organism evidence="2 3">
    <name type="scientific">Littorina saxatilis</name>
    <dbReference type="NCBI Taxonomy" id="31220"/>
    <lineage>
        <taxon>Eukaryota</taxon>
        <taxon>Metazoa</taxon>
        <taxon>Spiralia</taxon>
        <taxon>Lophotrochozoa</taxon>
        <taxon>Mollusca</taxon>
        <taxon>Gastropoda</taxon>
        <taxon>Caenogastropoda</taxon>
        <taxon>Littorinimorpha</taxon>
        <taxon>Littorinoidea</taxon>
        <taxon>Littorinidae</taxon>
        <taxon>Littorina</taxon>
    </lineage>
</organism>
<dbReference type="EMBL" id="JBAMIC010000019">
    <property type="protein sequence ID" value="KAK7093515.1"/>
    <property type="molecule type" value="Genomic_DNA"/>
</dbReference>
<keyword evidence="3" id="KW-1185">Reference proteome</keyword>
<evidence type="ECO:0000313" key="3">
    <source>
        <dbReference type="Proteomes" id="UP001374579"/>
    </source>
</evidence>
<comment type="caution">
    <text evidence="2">The sequence shown here is derived from an EMBL/GenBank/DDBJ whole genome shotgun (WGS) entry which is preliminary data.</text>
</comment>
<evidence type="ECO:0000313" key="2">
    <source>
        <dbReference type="EMBL" id="KAK7093515.1"/>
    </source>
</evidence>
<feature type="region of interest" description="Disordered" evidence="1">
    <location>
        <begin position="14"/>
        <end position="36"/>
    </location>
</feature>